<evidence type="ECO:0000256" key="2">
    <source>
        <dbReference type="ARBA" id="ARBA00022723"/>
    </source>
</evidence>
<dbReference type="EMBL" id="CP010868">
    <property type="protein sequence ID" value="AJM91926.1"/>
    <property type="molecule type" value="Genomic_DNA"/>
</dbReference>
<evidence type="ECO:0000256" key="1">
    <source>
        <dbReference type="ARBA" id="ARBA00010211"/>
    </source>
</evidence>
<dbReference type="GO" id="GO:0019752">
    <property type="term" value="P:carboxylic acid metabolic process"/>
    <property type="evidence" value="ECO:0007669"/>
    <property type="project" value="UniProtKB-ARBA"/>
</dbReference>
<reference evidence="5" key="1">
    <citation type="submission" date="2015-02" db="EMBL/GenBank/DDBJ databases">
        <title>Characterization of two novel Thaumarchaeota isolated from the Northern Adriatic Sea.</title>
        <authorList>
            <person name="Bayer B."/>
            <person name="Vojvoda J."/>
            <person name="Offre P."/>
            <person name="Srivastava A."/>
            <person name="Elisabeth N."/>
            <person name="Garcia J.A.L."/>
            <person name="Schleper C."/>
            <person name="Herndl G.J."/>
        </authorList>
    </citation>
    <scope>NUCLEOTIDE SEQUENCE [LARGE SCALE GENOMIC DNA]</scope>
    <source>
        <strain evidence="5">D3C</strain>
    </source>
</reference>
<evidence type="ECO:0000313" key="5">
    <source>
        <dbReference type="Proteomes" id="UP000032027"/>
    </source>
</evidence>
<dbReference type="Pfam" id="PF01557">
    <property type="entry name" value="FAA_hydrolase"/>
    <property type="match status" value="1"/>
</dbReference>
<dbReference type="GO" id="GO:0016853">
    <property type="term" value="F:isomerase activity"/>
    <property type="evidence" value="ECO:0007669"/>
    <property type="project" value="UniProtKB-KW"/>
</dbReference>
<reference evidence="4 5" key="3">
    <citation type="journal article" date="2019" name="Int. J. Syst. Evol. Microbiol.">
        <title>Nitrosopumilus adriaticus sp. nov. and Nitrosopumilus piranensis sp. nov., two ammonia-oxidizing archaea from the Adriatic Sea and members of the class Nitrososphaeria.</title>
        <authorList>
            <person name="Bayer B."/>
            <person name="Vojvoda J."/>
            <person name="Reinthaler T."/>
            <person name="Reyes C."/>
            <person name="Pinto M."/>
            <person name="Herndl G.J."/>
        </authorList>
    </citation>
    <scope>NUCLEOTIDE SEQUENCE [LARGE SCALE GENOMIC DNA]</scope>
    <source>
        <strain evidence="4 5">D3C</strain>
    </source>
</reference>
<dbReference type="FunFam" id="3.90.850.10:FF:000002">
    <property type="entry name" value="2-hydroxyhepta-2,4-diene-1,7-dioate isomerase"/>
    <property type="match status" value="1"/>
</dbReference>
<evidence type="ECO:0000259" key="3">
    <source>
        <dbReference type="Pfam" id="PF01557"/>
    </source>
</evidence>
<feature type="domain" description="Fumarylacetoacetase-like C-terminal" evidence="3">
    <location>
        <begin position="80"/>
        <end position="284"/>
    </location>
</feature>
<dbReference type="InterPro" id="IPR011234">
    <property type="entry name" value="Fumarylacetoacetase-like_C"/>
</dbReference>
<dbReference type="KEGG" id="nid:NPIRD3C_0712"/>
<keyword evidence="5" id="KW-1185">Reference proteome</keyword>
<dbReference type="PANTHER" id="PTHR42796:SF4">
    <property type="entry name" value="FUMARYLACETOACETATE HYDROLASE DOMAIN-CONTAINING PROTEIN 2A"/>
    <property type="match status" value="1"/>
</dbReference>
<dbReference type="InterPro" id="IPR051121">
    <property type="entry name" value="FAH"/>
</dbReference>
<dbReference type="Gene3D" id="3.90.850.10">
    <property type="entry name" value="Fumarylacetoacetase-like, C-terminal domain"/>
    <property type="match status" value="1"/>
</dbReference>
<name>A0A0C5BUJ4_9ARCH</name>
<reference evidence="4 5" key="2">
    <citation type="journal article" date="2016" name="ISME J.">
        <title>Physiological and genomic characterization of two novel marine thaumarchaeal strains indicates niche differentiation.</title>
        <authorList>
            <person name="Bayer B."/>
            <person name="Vojvoda J."/>
            <person name="Offre P."/>
            <person name="Alves R.J."/>
            <person name="Elisabeth N.H."/>
            <person name="Garcia J.A."/>
            <person name="Volland J.M."/>
            <person name="Srivastava A."/>
            <person name="Schleper C."/>
            <person name="Herndl G.J."/>
        </authorList>
    </citation>
    <scope>NUCLEOTIDE SEQUENCE [LARGE SCALE GENOMIC DNA]</scope>
    <source>
        <strain evidence="4 5">D3C</strain>
    </source>
</reference>
<dbReference type="InterPro" id="IPR036663">
    <property type="entry name" value="Fumarylacetoacetase_C_sf"/>
</dbReference>
<evidence type="ECO:0000313" key="4">
    <source>
        <dbReference type="EMBL" id="AJM91926.1"/>
    </source>
</evidence>
<gene>
    <name evidence="4" type="ORF">NPIRD3C_0712</name>
</gene>
<dbReference type="PATRIC" id="fig|1582439.9.peg.728"/>
<comment type="similarity">
    <text evidence="1">Belongs to the FAH family.</text>
</comment>
<protein>
    <submittedName>
        <fullName evidence="4">5-carboxymethyl-2-hydroxymuconate delta-isomerase</fullName>
    </submittedName>
</protein>
<dbReference type="PANTHER" id="PTHR42796">
    <property type="entry name" value="FUMARYLACETOACETATE HYDROLASE DOMAIN-CONTAINING PROTEIN 2A-RELATED"/>
    <property type="match status" value="1"/>
</dbReference>
<dbReference type="Proteomes" id="UP000032027">
    <property type="component" value="Chromosome"/>
</dbReference>
<keyword evidence="2" id="KW-0479">Metal-binding</keyword>
<dbReference type="GO" id="GO:0046872">
    <property type="term" value="F:metal ion binding"/>
    <property type="evidence" value="ECO:0007669"/>
    <property type="project" value="UniProtKB-KW"/>
</dbReference>
<dbReference type="STRING" id="1582439.NPIRD3C_0712"/>
<dbReference type="HOGENOM" id="CLU_028458_3_1_2"/>
<keyword evidence="4" id="KW-0413">Isomerase</keyword>
<proteinExistence type="inferred from homology"/>
<accession>A0A0C5BUJ4</accession>
<dbReference type="SUPFAM" id="SSF56529">
    <property type="entry name" value="FAH"/>
    <property type="match status" value="1"/>
</dbReference>
<organism evidence="4 5">
    <name type="scientific">Nitrosopumilus piranensis</name>
    <dbReference type="NCBI Taxonomy" id="1582439"/>
    <lineage>
        <taxon>Archaea</taxon>
        <taxon>Nitrososphaerota</taxon>
        <taxon>Nitrososphaeria</taxon>
        <taxon>Nitrosopumilales</taxon>
        <taxon>Nitrosopumilaceae</taxon>
        <taxon>Nitrosopumilus</taxon>
    </lineage>
</organism>
<sequence>MMKIARLSHENNETYGFVKEDKVATKDEITYLTGVPIPHNVKDFLFDGWFDEIKNKIQDLPYKENLSKFKLLPPIPNPNKIICLAFNYVDHAKEQGLTAPEDPAIVIKPRTALRGNDSYIECPDFVTQLDYEVELALIIGKNCKNVSVEEASKVIFGYMVFNDVSARDIQFKDKQFTRGKSFDSFAPCGPWITTVDEIQDVQNLKLTTKINGELRQNSSTSNMFIKIPEIISKISKVMTLEKGDIISTGTPAGVMLNKPNAVFLKDGDKVEMEIEGLGVLNNTIKVVKSV</sequence>
<dbReference type="AlphaFoldDB" id="A0A0C5BUJ4"/>